<reference evidence="3" key="1">
    <citation type="submission" date="2020-08" db="EMBL/GenBank/DDBJ databases">
        <title>Multicomponent nature underlies the extraordinary mechanical properties of spider dragline silk.</title>
        <authorList>
            <person name="Kono N."/>
            <person name="Nakamura H."/>
            <person name="Mori M."/>
            <person name="Yoshida Y."/>
            <person name="Ohtoshi R."/>
            <person name="Malay A.D."/>
            <person name="Moran D.A.P."/>
            <person name="Tomita M."/>
            <person name="Numata K."/>
            <person name="Arakawa K."/>
        </authorList>
    </citation>
    <scope>NUCLEOTIDE SEQUENCE</scope>
</reference>
<dbReference type="AlphaFoldDB" id="A0A8X6WXU1"/>
<dbReference type="SMART" id="SM00516">
    <property type="entry name" value="SEC14"/>
    <property type="match status" value="1"/>
</dbReference>
<proteinExistence type="predicted"/>
<dbReference type="OrthoDB" id="6406821at2759"/>
<dbReference type="InterPro" id="IPR036273">
    <property type="entry name" value="CRAL/TRIO_N_dom_sf"/>
</dbReference>
<dbReference type="Pfam" id="PF03765">
    <property type="entry name" value="CRAL_TRIO_N"/>
    <property type="match status" value="1"/>
</dbReference>
<name>A0A8X6WXU1_9ARAC</name>
<gene>
    <name evidence="3" type="primary">SEC14L2</name>
    <name evidence="3" type="ORF">TNIN_238721</name>
</gene>
<dbReference type="Gene3D" id="3.40.525.10">
    <property type="entry name" value="CRAL-TRIO lipid binding domain"/>
    <property type="match status" value="2"/>
</dbReference>
<dbReference type="SUPFAM" id="SSF46938">
    <property type="entry name" value="CRAL/TRIO N-terminal domain"/>
    <property type="match status" value="1"/>
</dbReference>
<feature type="domain" description="CRAL-TRIO" evidence="1">
    <location>
        <begin position="76"/>
        <end position="197"/>
    </location>
</feature>
<dbReference type="SUPFAM" id="SSF52087">
    <property type="entry name" value="CRAL/TRIO domain"/>
    <property type="match status" value="1"/>
</dbReference>
<dbReference type="SUPFAM" id="SSF101576">
    <property type="entry name" value="Supernatant protein factor (SPF), C-terminal domain"/>
    <property type="match status" value="1"/>
</dbReference>
<comment type="caution">
    <text evidence="3">The sequence shown here is derived from an EMBL/GenBank/DDBJ whole genome shotgun (WGS) entry which is preliminary data.</text>
</comment>
<dbReference type="Proteomes" id="UP000886998">
    <property type="component" value="Unassembled WGS sequence"/>
</dbReference>
<dbReference type="PANTHER" id="PTHR23324">
    <property type="entry name" value="SEC14 RELATED PROTEIN"/>
    <property type="match status" value="1"/>
</dbReference>
<dbReference type="InterPro" id="IPR036598">
    <property type="entry name" value="GOLD_dom_sf"/>
</dbReference>
<protein>
    <submittedName>
        <fullName evidence="3">SEC14-like protein 2</fullName>
    </submittedName>
</protein>
<dbReference type="InterPro" id="IPR009038">
    <property type="entry name" value="GOLD_dom"/>
</dbReference>
<dbReference type="InterPro" id="IPR036865">
    <property type="entry name" value="CRAL-TRIO_dom_sf"/>
</dbReference>
<dbReference type="InterPro" id="IPR051064">
    <property type="entry name" value="SEC14/CRAL-TRIO_domain"/>
</dbReference>
<dbReference type="Pfam" id="PF00650">
    <property type="entry name" value="CRAL_TRIO"/>
    <property type="match status" value="1"/>
</dbReference>
<evidence type="ECO:0000313" key="3">
    <source>
        <dbReference type="EMBL" id="GFY42404.1"/>
    </source>
</evidence>
<dbReference type="Gene3D" id="2.60.120.680">
    <property type="entry name" value="GOLD domain"/>
    <property type="match status" value="1"/>
</dbReference>
<dbReference type="GO" id="GO:0005737">
    <property type="term" value="C:cytoplasm"/>
    <property type="evidence" value="ECO:0007669"/>
    <property type="project" value="TreeGrafter"/>
</dbReference>
<sequence>MSETETRKITPEEEVAVQELKRRLENESKPEYLKDETMFLRFLRARDCNLNKAEEMLRNHIQWREKNDIDDMELYKPPEVAKYFPMSLIAFSKAGNPVRYLSFGTMDAKGLLKSAKKHDCIKSVVKELESDVLKMKQINRMTGQKIDQWIYIFDFDNYTFAKATHKPTLQMLAYLMMTYEAHYPERLKKAIIINEGWKEELLKYVDADELPVFLGGTRTDPDGNPMCPSQVNLGGVVPQSYYLRSSTRRLCYQPGVKKLHVSRMSKVNVTLDVEEPGSHIEWEFETENKDIGFGLYFQSEDSLQNKLKELIPKQRVEAHMACETGMYQCETPGTYILMFDNSYSWLQQKEIFCRAIVVRPTGEKISVLE</sequence>
<accession>A0A8X6WXU1</accession>
<dbReference type="PROSITE" id="PS50866">
    <property type="entry name" value="GOLD"/>
    <property type="match status" value="1"/>
</dbReference>
<feature type="domain" description="GOLD" evidence="2">
    <location>
        <begin position="249"/>
        <end position="357"/>
    </location>
</feature>
<dbReference type="PROSITE" id="PS50191">
    <property type="entry name" value="CRAL_TRIO"/>
    <property type="match status" value="1"/>
</dbReference>
<evidence type="ECO:0000259" key="1">
    <source>
        <dbReference type="PROSITE" id="PS50191"/>
    </source>
</evidence>
<dbReference type="InterPro" id="IPR011074">
    <property type="entry name" value="CRAL/TRIO_N_dom"/>
</dbReference>
<keyword evidence="4" id="KW-1185">Reference proteome</keyword>
<dbReference type="SMART" id="SM01100">
    <property type="entry name" value="CRAL_TRIO_N"/>
    <property type="match status" value="1"/>
</dbReference>
<dbReference type="InterPro" id="IPR001251">
    <property type="entry name" value="CRAL-TRIO_dom"/>
</dbReference>
<dbReference type="PANTHER" id="PTHR23324:SF83">
    <property type="entry name" value="SEC14-LIKE PROTEIN 2"/>
    <property type="match status" value="1"/>
</dbReference>
<dbReference type="CDD" id="cd00170">
    <property type="entry name" value="SEC14"/>
    <property type="match status" value="1"/>
</dbReference>
<evidence type="ECO:0000313" key="4">
    <source>
        <dbReference type="Proteomes" id="UP000886998"/>
    </source>
</evidence>
<evidence type="ECO:0000259" key="2">
    <source>
        <dbReference type="PROSITE" id="PS50866"/>
    </source>
</evidence>
<dbReference type="EMBL" id="BMAV01003054">
    <property type="protein sequence ID" value="GFY42404.1"/>
    <property type="molecule type" value="Genomic_DNA"/>
</dbReference>
<organism evidence="3 4">
    <name type="scientific">Trichonephila inaurata madagascariensis</name>
    <dbReference type="NCBI Taxonomy" id="2747483"/>
    <lineage>
        <taxon>Eukaryota</taxon>
        <taxon>Metazoa</taxon>
        <taxon>Ecdysozoa</taxon>
        <taxon>Arthropoda</taxon>
        <taxon>Chelicerata</taxon>
        <taxon>Arachnida</taxon>
        <taxon>Araneae</taxon>
        <taxon>Araneomorphae</taxon>
        <taxon>Entelegynae</taxon>
        <taxon>Araneoidea</taxon>
        <taxon>Nephilidae</taxon>
        <taxon>Trichonephila</taxon>
        <taxon>Trichonephila inaurata</taxon>
    </lineage>
</organism>